<dbReference type="GO" id="GO:0003677">
    <property type="term" value="F:DNA binding"/>
    <property type="evidence" value="ECO:0007669"/>
    <property type="project" value="UniProtKB-KW"/>
</dbReference>
<evidence type="ECO:0000256" key="4">
    <source>
        <dbReference type="ARBA" id="ARBA00023163"/>
    </source>
</evidence>
<reference evidence="6 7" key="1">
    <citation type="submission" date="2018-08" db="EMBL/GenBank/DDBJ databases">
        <title>Murine metabolic-syndrome-specific gut microbial biobank.</title>
        <authorList>
            <person name="Liu C."/>
        </authorList>
    </citation>
    <scope>NUCLEOTIDE SEQUENCE [LARGE SCALE GENOMIC DNA]</scope>
    <source>
        <strain evidence="6 7">28</strain>
    </source>
</reference>
<dbReference type="InterPro" id="IPR036388">
    <property type="entry name" value="WH-like_DNA-bd_sf"/>
</dbReference>
<dbReference type="Pfam" id="PF00126">
    <property type="entry name" value="HTH_1"/>
    <property type="match status" value="1"/>
</dbReference>
<dbReference type="PROSITE" id="PS50931">
    <property type="entry name" value="HTH_LYSR"/>
    <property type="match status" value="1"/>
</dbReference>
<evidence type="ECO:0000256" key="3">
    <source>
        <dbReference type="ARBA" id="ARBA00023125"/>
    </source>
</evidence>
<dbReference type="GO" id="GO:0005829">
    <property type="term" value="C:cytosol"/>
    <property type="evidence" value="ECO:0007669"/>
    <property type="project" value="TreeGrafter"/>
</dbReference>
<dbReference type="GO" id="GO:0003700">
    <property type="term" value="F:DNA-binding transcription factor activity"/>
    <property type="evidence" value="ECO:0007669"/>
    <property type="project" value="InterPro"/>
</dbReference>
<accession>A0A845QL29</accession>
<evidence type="ECO:0000256" key="1">
    <source>
        <dbReference type="ARBA" id="ARBA00009437"/>
    </source>
</evidence>
<dbReference type="CDD" id="cd05466">
    <property type="entry name" value="PBP2_LTTR_substrate"/>
    <property type="match status" value="1"/>
</dbReference>
<dbReference type="PANTHER" id="PTHR30419:SF28">
    <property type="entry name" value="HTH-TYPE TRANSCRIPTIONAL REGULATOR BSDA"/>
    <property type="match status" value="1"/>
</dbReference>
<evidence type="ECO:0000256" key="2">
    <source>
        <dbReference type="ARBA" id="ARBA00023015"/>
    </source>
</evidence>
<dbReference type="InterPro" id="IPR000847">
    <property type="entry name" value="LysR_HTH_N"/>
</dbReference>
<dbReference type="Pfam" id="PF03466">
    <property type="entry name" value="LysR_substrate"/>
    <property type="match status" value="1"/>
</dbReference>
<dbReference type="InterPro" id="IPR036390">
    <property type="entry name" value="WH_DNA-bd_sf"/>
</dbReference>
<protein>
    <submittedName>
        <fullName evidence="6">LysR family transcriptional regulator</fullName>
    </submittedName>
</protein>
<name>A0A845QL29_9FIRM</name>
<dbReference type="EMBL" id="QXWK01000028">
    <property type="protein sequence ID" value="NBH62559.1"/>
    <property type="molecule type" value="Genomic_DNA"/>
</dbReference>
<evidence type="ECO:0000259" key="5">
    <source>
        <dbReference type="PROSITE" id="PS50931"/>
    </source>
</evidence>
<gene>
    <name evidence="6" type="ORF">D0435_12960</name>
</gene>
<keyword evidence="7" id="KW-1185">Reference proteome</keyword>
<evidence type="ECO:0000313" key="6">
    <source>
        <dbReference type="EMBL" id="NBH62559.1"/>
    </source>
</evidence>
<dbReference type="SUPFAM" id="SSF53850">
    <property type="entry name" value="Periplasmic binding protein-like II"/>
    <property type="match status" value="1"/>
</dbReference>
<dbReference type="InterPro" id="IPR050950">
    <property type="entry name" value="HTH-type_LysR_regulators"/>
</dbReference>
<keyword evidence="3" id="KW-0238">DNA-binding</keyword>
<comment type="similarity">
    <text evidence="1">Belongs to the LysR transcriptional regulatory family.</text>
</comment>
<comment type="caution">
    <text evidence="6">The sequence shown here is derived from an EMBL/GenBank/DDBJ whole genome shotgun (WGS) entry which is preliminary data.</text>
</comment>
<keyword evidence="4" id="KW-0804">Transcription</keyword>
<dbReference type="RefSeq" id="WP_160202848.1">
    <property type="nucleotide sequence ID" value="NZ_QXWK01000028.1"/>
</dbReference>
<organism evidence="6 7">
    <name type="scientific">Anaerotruncus colihominis</name>
    <dbReference type="NCBI Taxonomy" id="169435"/>
    <lineage>
        <taxon>Bacteria</taxon>
        <taxon>Bacillati</taxon>
        <taxon>Bacillota</taxon>
        <taxon>Clostridia</taxon>
        <taxon>Eubacteriales</taxon>
        <taxon>Oscillospiraceae</taxon>
        <taxon>Anaerotruncus</taxon>
    </lineage>
</organism>
<proteinExistence type="inferred from homology"/>
<keyword evidence="2" id="KW-0805">Transcription regulation</keyword>
<dbReference type="AlphaFoldDB" id="A0A845QL29"/>
<dbReference type="InterPro" id="IPR005119">
    <property type="entry name" value="LysR_subst-bd"/>
</dbReference>
<feature type="domain" description="HTH lysR-type" evidence="5">
    <location>
        <begin position="1"/>
        <end position="58"/>
    </location>
</feature>
<dbReference type="PANTHER" id="PTHR30419">
    <property type="entry name" value="HTH-TYPE TRANSCRIPTIONAL REGULATOR YBHD"/>
    <property type="match status" value="1"/>
</dbReference>
<dbReference type="Gene3D" id="3.40.190.10">
    <property type="entry name" value="Periplasmic binding protein-like II"/>
    <property type="match status" value="2"/>
</dbReference>
<dbReference type="SUPFAM" id="SSF46785">
    <property type="entry name" value="Winged helix' DNA-binding domain"/>
    <property type="match status" value="1"/>
</dbReference>
<evidence type="ECO:0000313" key="7">
    <source>
        <dbReference type="Proteomes" id="UP000446866"/>
    </source>
</evidence>
<dbReference type="Gene3D" id="1.10.10.10">
    <property type="entry name" value="Winged helix-like DNA-binding domain superfamily/Winged helix DNA-binding domain"/>
    <property type="match status" value="1"/>
</dbReference>
<dbReference type="Proteomes" id="UP000446866">
    <property type="component" value="Unassembled WGS sequence"/>
</dbReference>
<sequence length="286" mass="32558">MDINKVKVLIYAVDNGSLLTAATKLGYTQAGLTHMMNSLESELGVVLLHRGKFGVRLTEEGERLMPLFKELVKASGKIETEVDLILKQKASMIRIAAVASVIRTWLPDVMRAFQKENPEISFEIKEGDDRLYQWFDEGRVDMCITTNLVKREDFEPLARDDFFAVLPPEYPWKEGELFPLHRIETEHFLFPYCASDLDVEQQLAGYHIKPNRQTTYVDDNSAISMVAKGFGISLMPDLVLQTCRDQIKIAPLDLPCYRNIGVIYKNGKNASAAVKKFASFLKKWNF</sequence>